<dbReference type="Pfam" id="PF05107">
    <property type="entry name" value="Cas_Cas7"/>
    <property type="match status" value="1"/>
</dbReference>
<evidence type="ECO:0000313" key="2">
    <source>
        <dbReference type="Proteomes" id="UP000240357"/>
    </source>
</evidence>
<dbReference type="Proteomes" id="UP000240357">
    <property type="component" value="Unassembled WGS sequence"/>
</dbReference>
<accession>A0A2T2YHG3</accession>
<protein>
    <submittedName>
        <fullName evidence="1">CRISPR-associated protein</fullName>
    </submittedName>
</protein>
<dbReference type="OrthoDB" id="834695at2"/>
<proteinExistence type="predicted"/>
<dbReference type="InterPro" id="IPR006482">
    <property type="entry name" value="Cas7_Csh2/Csh2"/>
</dbReference>
<organism evidence="1 2">
    <name type="scientific">Adhaeribacter arboris</name>
    <dbReference type="NCBI Taxonomy" id="2072846"/>
    <lineage>
        <taxon>Bacteria</taxon>
        <taxon>Pseudomonadati</taxon>
        <taxon>Bacteroidota</taxon>
        <taxon>Cytophagia</taxon>
        <taxon>Cytophagales</taxon>
        <taxon>Hymenobacteraceae</taxon>
        <taxon>Adhaeribacter</taxon>
    </lineage>
</organism>
<comment type="caution">
    <text evidence="1">The sequence shown here is derived from an EMBL/GenBank/DDBJ whole genome shotgun (WGS) entry which is preliminary data.</text>
</comment>
<keyword evidence="2" id="KW-1185">Reference proteome</keyword>
<evidence type="ECO:0000313" key="1">
    <source>
        <dbReference type="EMBL" id="PSR54932.1"/>
    </source>
</evidence>
<dbReference type="EMBL" id="PYFT01000001">
    <property type="protein sequence ID" value="PSR54932.1"/>
    <property type="molecule type" value="Genomic_DNA"/>
</dbReference>
<dbReference type="AlphaFoldDB" id="A0A2T2YHG3"/>
<reference evidence="1 2" key="1">
    <citation type="submission" date="2018-03" db="EMBL/GenBank/DDBJ databases">
        <title>Adhaeribacter sp. HMF7605 Genome sequencing and assembly.</title>
        <authorList>
            <person name="Kang H."/>
            <person name="Kang J."/>
            <person name="Cha I."/>
            <person name="Kim H."/>
            <person name="Joh K."/>
        </authorList>
    </citation>
    <scope>NUCLEOTIDE SEQUENCE [LARGE SCALE GENOMIC DNA]</scope>
    <source>
        <strain evidence="1 2">HMF7605</strain>
    </source>
</reference>
<name>A0A2T2YHG3_9BACT</name>
<sequence>MSNSYTRRAYGCTIIKSINSNFNADFSHQPRTLPDGVVYATDKALKYTVKNYLKNNYSGDKIFYFKTFNDNMNPRTLDETYESLLEKYPETKGKEKDNTLRLTVLGNLLKCLDIRLFGATFAGKTNISIHGPLQITHGINRFPKNDIYSEQIMSPFRNPGEEGKDEKGAATLGSQSKLREGHYVFHFSVNPQNIAEHVKRLNGSGTELSTDDIAKAKEALRRGATYYDSASKAGSENELLLWVELKEKSKAVLPSFIDLVTVGEDGTIDLSGVTTLLNSEHIQDEVETVELYFNPGTKLTGLPQNANTANL</sequence>
<dbReference type="RefSeq" id="WP_106931076.1">
    <property type="nucleotide sequence ID" value="NZ_PYFT01000001.1"/>
</dbReference>
<dbReference type="GO" id="GO:0043571">
    <property type="term" value="P:maintenance of CRISPR repeat elements"/>
    <property type="evidence" value="ECO:0007669"/>
    <property type="project" value="InterPro"/>
</dbReference>
<gene>
    <name evidence="1" type="ORF">AHMF7605_16190</name>
</gene>